<gene>
    <name evidence="5" type="ORF">Vretifemale_15503</name>
    <name evidence="6" type="ORF">Vretimale_1697</name>
</gene>
<sequence>MSFGIPSLTACLVDDTVPKLPAGSSWVALPPDSLISSRLAAGQVVLVGITSRVVQSPQTHGSPAAAGWSPRPTSGLSTFGPAPELIAPGDPSGQPPQPESLWRLCIRRLGLPALAGIDGDISCYEAAAQVGTYLLPARVWPAARKLPRSTLLLSPALRETAGQPPAGTVILLYCLSAIANVVSPSAPIATFTHAPAPGGGLGIPGAPSIVAGAADIFSKANAAPMPSGVGRCDAVVLQLCGEVLLQARVNPSGSGNSSDDRAMRPSPTAKSMRSSGAPVVPGQSPADRTPVPRAVGTGGGGNGTEPAPVGGGGPLQRWPLDVLRQSADAGDEAMRSTLAAVARRHLAGRYVLEGAPLLLPVLGSSVLFRVTATFVPAQADAASGLSYQHSGSGKVRGAMVEVGRDTTLLILYPGEPLPVQFRGQDDVAATGALATPGPGLGASVMQRVSEAREAAMAAVPASAAEAAANAAERALRAGMSAAGVTTSHLGGVGQYLHTLRELVWLPLKAPQLFKQYGIRPPRGVLLYGPPGSGKTVLARAAAADAGATVFLINGPDVVSEYYGESESSLRGIFMAASALAPSLIIMDEVDALAPARSGGDGISSLLPIVGGSDVASRLATALLTLLDGAEQEALQQQPYRPVVVVAATNRPDALDPALRRPGRLEREIEVGVPTPEARTEILQARMRAVRHCLRPEEVVALAASAHGFVSADLAALVDEATMCALRRRVAKGAARRREGEEGEPAVVTLGDFKTAETRVRPSGLREVAIEIPSVRWDDIGGMHSVKQALREAVEWPHKAQRAMARLGAQVPRGVLLFGPPGCSKTLLAKAVASEARLNFLAVKAGELVSKYVGESEKAIAGLFARARATAPSIIFLDEIDGLVGSRDPAEATGGGGTGVSERLLSQLLTEMDGLLDRGGVTVLAATNRPDCLDPALLRPGRFDRLIHVPLPDKDARVEILRVQLRRCPMADDVDVELLAVRTAGYSGADLAAVVREAGLAALEEDLGAERVAMRHFGLALLLVQPSVTHSPHLTAMYSRMQRAAVAIA</sequence>
<dbReference type="Pfam" id="PF00004">
    <property type="entry name" value="AAA"/>
    <property type="match status" value="2"/>
</dbReference>
<dbReference type="InterPro" id="IPR050168">
    <property type="entry name" value="AAA_ATPase_domain"/>
</dbReference>
<dbReference type="InterPro" id="IPR041569">
    <property type="entry name" value="AAA_lid_3"/>
</dbReference>
<organism evidence="5 7">
    <name type="scientific">Volvox reticuliferus</name>
    <dbReference type="NCBI Taxonomy" id="1737510"/>
    <lineage>
        <taxon>Eukaryota</taxon>
        <taxon>Viridiplantae</taxon>
        <taxon>Chlorophyta</taxon>
        <taxon>core chlorophytes</taxon>
        <taxon>Chlorophyceae</taxon>
        <taxon>CS clade</taxon>
        <taxon>Chlamydomonadales</taxon>
        <taxon>Volvocaceae</taxon>
        <taxon>Volvox</taxon>
    </lineage>
</organism>
<feature type="compositionally biased region" description="Gly residues" evidence="3">
    <location>
        <begin position="296"/>
        <end position="314"/>
    </location>
</feature>
<dbReference type="InterPro" id="IPR003960">
    <property type="entry name" value="ATPase_AAA_CS"/>
</dbReference>
<dbReference type="FunFam" id="3.40.50.300:FF:000661">
    <property type="entry name" value="calmodulin-interacting protein 111 isoform X1"/>
    <property type="match status" value="1"/>
</dbReference>
<dbReference type="PROSITE" id="PS00674">
    <property type="entry name" value="AAA"/>
    <property type="match status" value="2"/>
</dbReference>
<reference evidence="5" key="1">
    <citation type="journal article" date="2021" name="Proc. Natl. Acad. Sci. U.S.A.">
        <title>Three genomes in the algal genus Volvox reveal the fate of a haploid sex-determining region after a transition to homothallism.</title>
        <authorList>
            <person name="Yamamoto K."/>
            <person name="Hamaji T."/>
            <person name="Kawai-Toyooka H."/>
            <person name="Matsuzaki R."/>
            <person name="Takahashi F."/>
            <person name="Nishimura Y."/>
            <person name="Kawachi M."/>
            <person name="Noguchi H."/>
            <person name="Minakuchi Y."/>
            <person name="Umen J.G."/>
            <person name="Toyoda A."/>
            <person name="Nozaki H."/>
        </authorList>
    </citation>
    <scope>NUCLEOTIDE SEQUENCE</scope>
    <source>
        <strain evidence="6">NIES-3785</strain>
        <strain evidence="5">NIES-3786</strain>
    </source>
</reference>
<accession>A0A8J4CXF8</accession>
<dbReference type="GO" id="GO:0009507">
    <property type="term" value="C:chloroplast"/>
    <property type="evidence" value="ECO:0007669"/>
    <property type="project" value="TreeGrafter"/>
</dbReference>
<dbReference type="InterPro" id="IPR003959">
    <property type="entry name" value="ATPase_AAA_core"/>
</dbReference>
<dbReference type="AlphaFoldDB" id="A0A8J4CXF8"/>
<dbReference type="SMART" id="SM00382">
    <property type="entry name" value="AAA"/>
    <property type="match status" value="2"/>
</dbReference>
<evidence type="ECO:0000256" key="2">
    <source>
        <dbReference type="ARBA" id="ARBA00022840"/>
    </source>
</evidence>
<keyword evidence="2" id="KW-0067">ATP-binding</keyword>
<evidence type="ECO:0000313" key="5">
    <source>
        <dbReference type="EMBL" id="GIL87375.1"/>
    </source>
</evidence>
<keyword evidence="7" id="KW-1185">Reference proteome</keyword>
<dbReference type="Gene3D" id="3.40.50.300">
    <property type="entry name" value="P-loop containing nucleotide triphosphate hydrolases"/>
    <property type="match status" value="2"/>
</dbReference>
<evidence type="ECO:0000256" key="3">
    <source>
        <dbReference type="SAM" id="MobiDB-lite"/>
    </source>
</evidence>
<proteinExistence type="predicted"/>
<dbReference type="OrthoDB" id="27435at2759"/>
<evidence type="ECO:0000313" key="6">
    <source>
        <dbReference type="EMBL" id="GIL95738.1"/>
    </source>
</evidence>
<dbReference type="Proteomes" id="UP000747110">
    <property type="component" value="Unassembled WGS sequence"/>
</dbReference>
<dbReference type="GO" id="GO:0016887">
    <property type="term" value="F:ATP hydrolysis activity"/>
    <property type="evidence" value="ECO:0007669"/>
    <property type="project" value="InterPro"/>
</dbReference>
<evidence type="ECO:0000256" key="1">
    <source>
        <dbReference type="ARBA" id="ARBA00022741"/>
    </source>
</evidence>
<dbReference type="EMBL" id="BNCQ01000002">
    <property type="protein sequence ID" value="GIL95738.1"/>
    <property type="molecule type" value="Genomic_DNA"/>
</dbReference>
<feature type="domain" description="AAA+ ATPase" evidence="4">
    <location>
        <begin position="520"/>
        <end position="674"/>
    </location>
</feature>
<keyword evidence="1" id="KW-0547">Nucleotide-binding</keyword>
<dbReference type="Proteomes" id="UP000722791">
    <property type="component" value="Unassembled WGS sequence"/>
</dbReference>
<dbReference type="FunFam" id="1.10.8.60:FF:000178">
    <property type="entry name" value="CDC48/VCP homolog, AAA superfamily"/>
    <property type="match status" value="1"/>
</dbReference>
<dbReference type="FunFam" id="3.40.50.300:FF:000012">
    <property type="entry name" value="Transitional endoplasmic reticulum ATPase"/>
    <property type="match status" value="1"/>
</dbReference>
<evidence type="ECO:0000259" key="4">
    <source>
        <dbReference type="SMART" id="SM00382"/>
    </source>
</evidence>
<dbReference type="PANTHER" id="PTHR23077:SF27">
    <property type="entry name" value="ATPASE FAMILY GENE 2 PROTEIN HOMOLOG A"/>
    <property type="match status" value="1"/>
</dbReference>
<dbReference type="InterPro" id="IPR027417">
    <property type="entry name" value="P-loop_NTPase"/>
</dbReference>
<dbReference type="SUPFAM" id="SSF52540">
    <property type="entry name" value="P-loop containing nucleoside triphosphate hydrolases"/>
    <property type="match status" value="2"/>
</dbReference>
<feature type="domain" description="AAA+ ATPase" evidence="4">
    <location>
        <begin position="810"/>
        <end position="952"/>
    </location>
</feature>
<dbReference type="EMBL" id="BNCP01000039">
    <property type="protein sequence ID" value="GIL87375.1"/>
    <property type="molecule type" value="Genomic_DNA"/>
</dbReference>
<protein>
    <recommendedName>
        <fullName evidence="4">AAA+ ATPase domain-containing protein</fullName>
    </recommendedName>
</protein>
<evidence type="ECO:0000313" key="7">
    <source>
        <dbReference type="Proteomes" id="UP000747110"/>
    </source>
</evidence>
<dbReference type="Pfam" id="PF17862">
    <property type="entry name" value="AAA_lid_3"/>
    <property type="match status" value="1"/>
</dbReference>
<dbReference type="PANTHER" id="PTHR23077">
    <property type="entry name" value="AAA-FAMILY ATPASE"/>
    <property type="match status" value="1"/>
</dbReference>
<dbReference type="InterPro" id="IPR003593">
    <property type="entry name" value="AAA+_ATPase"/>
</dbReference>
<dbReference type="GO" id="GO:0005524">
    <property type="term" value="F:ATP binding"/>
    <property type="evidence" value="ECO:0007669"/>
    <property type="project" value="UniProtKB-KW"/>
</dbReference>
<name>A0A8J4CXF8_9CHLO</name>
<feature type="region of interest" description="Disordered" evidence="3">
    <location>
        <begin position="249"/>
        <end position="315"/>
    </location>
</feature>
<comment type="caution">
    <text evidence="5">The sequence shown here is derived from an EMBL/GenBank/DDBJ whole genome shotgun (WGS) entry which is preliminary data.</text>
</comment>
<dbReference type="Gene3D" id="1.10.8.60">
    <property type="match status" value="2"/>
</dbReference>